<keyword evidence="2" id="KW-0031">Aminopeptidase</keyword>
<dbReference type="InterPro" id="IPR000994">
    <property type="entry name" value="Pept_M24"/>
</dbReference>
<feature type="domain" description="Peptidase M24" evidence="1">
    <location>
        <begin position="23"/>
        <end position="185"/>
    </location>
</feature>
<proteinExistence type="predicted"/>
<evidence type="ECO:0000313" key="3">
    <source>
        <dbReference type="Proteomes" id="UP000193285"/>
    </source>
</evidence>
<dbReference type="PANTHER" id="PTHR46112">
    <property type="entry name" value="AMINOPEPTIDASE"/>
    <property type="match status" value="1"/>
</dbReference>
<dbReference type="OrthoDB" id="8418909at2"/>
<reference evidence="2 3" key="1">
    <citation type="journal article" date="2015" name="Emerg. Microbes Infect.">
        <title>Characterization of 17 strains belonging to the Mycobacterium simiae complex and description of Mycobacterium paraense sp. nov.</title>
        <authorList>
            <person name="Fusco da Costa A.R."/>
            <person name="Fedrizzi T."/>
            <person name="Lopes M.L."/>
            <person name="Pecorari M."/>
            <person name="Oliveira da Costa W.L."/>
            <person name="Giacobazzi E."/>
            <person name="da Costa Bahia J.R."/>
            <person name="De Sanctis V."/>
            <person name="Batista Lima K.V."/>
            <person name="Bertorelli R."/>
            <person name="Grottola A."/>
            <person name="Fabio A."/>
            <person name="Mariottini A."/>
            <person name="Ferretti P."/>
            <person name="Di Leva F."/>
            <person name="Fregni Serpini G."/>
            <person name="Tagliazucchi S."/>
            <person name="Rumpianesi F."/>
            <person name="Jousson O."/>
            <person name="Segata N."/>
            <person name="Tortoli E."/>
        </authorList>
    </citation>
    <scope>NUCLEOTIDE SEQUENCE [LARGE SCALE GENOMIC DNA]</scope>
    <source>
        <strain evidence="2 3">IEC33</strain>
    </source>
</reference>
<dbReference type="STRING" id="767916.AWB91_25295"/>
<organism evidence="2 3">
    <name type="scientific">Mycobacterium paraense</name>
    <dbReference type="NCBI Taxonomy" id="767916"/>
    <lineage>
        <taxon>Bacteria</taxon>
        <taxon>Bacillati</taxon>
        <taxon>Actinomycetota</taxon>
        <taxon>Actinomycetes</taxon>
        <taxon>Mycobacteriales</taxon>
        <taxon>Mycobacteriaceae</taxon>
        <taxon>Mycobacterium</taxon>
        <taxon>Mycobacterium simiae complex</taxon>
    </lineage>
</organism>
<dbReference type="RefSeq" id="WP_085244651.1">
    <property type="nucleotide sequence ID" value="NZ_LQPN01000035.1"/>
</dbReference>
<dbReference type="InterPro" id="IPR036005">
    <property type="entry name" value="Creatinase/aminopeptidase-like"/>
</dbReference>
<sequence>MPSLPVTIAGVGAADEQLRAARLLDAQAKAAQLFAEIERSAMIRPGVREQELSDEIARLAEDMFGVTRHWHRRIVRAGENTLRPFKDHPRDRAIAADDIAYLDLGPIFEEWEADFGRTFVLGDDPNKMALRDALPRVWEAGRGYFNDHPDVTGAQLFEYVVDVARAEGFQWGSHIAGHLVGEFPHKKIAGTGVEWYIMPGSDRPMRRSDPTGRSCHWILEIHLVDRVRGFGGFYEQLLDLP</sequence>
<comment type="caution">
    <text evidence="2">The sequence shown here is derived from an EMBL/GenBank/DDBJ whole genome shotgun (WGS) entry which is preliminary data.</text>
</comment>
<evidence type="ECO:0000259" key="1">
    <source>
        <dbReference type="Pfam" id="PF00557"/>
    </source>
</evidence>
<keyword evidence="2" id="KW-0645">Protease</keyword>
<dbReference type="Gene3D" id="3.90.230.10">
    <property type="entry name" value="Creatinase/methionine aminopeptidase superfamily"/>
    <property type="match status" value="1"/>
</dbReference>
<keyword evidence="2" id="KW-0378">Hydrolase</keyword>
<accession>A0A1X2ADL9</accession>
<name>A0A1X2ADL9_9MYCO</name>
<dbReference type="EMBL" id="LQPN01000035">
    <property type="protein sequence ID" value="ORW49461.1"/>
    <property type="molecule type" value="Genomic_DNA"/>
</dbReference>
<protein>
    <submittedName>
        <fullName evidence="2">Aminopeptidase</fullName>
    </submittedName>
</protein>
<dbReference type="GO" id="GO:0004177">
    <property type="term" value="F:aminopeptidase activity"/>
    <property type="evidence" value="ECO:0007669"/>
    <property type="project" value="UniProtKB-KW"/>
</dbReference>
<evidence type="ECO:0000313" key="2">
    <source>
        <dbReference type="EMBL" id="ORW49461.1"/>
    </source>
</evidence>
<dbReference type="PANTHER" id="PTHR46112:SF2">
    <property type="entry name" value="XAA-PRO AMINOPEPTIDASE P-RELATED"/>
    <property type="match status" value="1"/>
</dbReference>
<dbReference type="CDD" id="cd01066">
    <property type="entry name" value="APP_MetAP"/>
    <property type="match status" value="1"/>
</dbReference>
<dbReference type="AlphaFoldDB" id="A0A1X2ADL9"/>
<dbReference type="InterPro" id="IPR050659">
    <property type="entry name" value="Peptidase_M24B"/>
</dbReference>
<dbReference type="Proteomes" id="UP000193285">
    <property type="component" value="Unassembled WGS sequence"/>
</dbReference>
<dbReference type="Pfam" id="PF00557">
    <property type="entry name" value="Peptidase_M24"/>
    <property type="match status" value="1"/>
</dbReference>
<gene>
    <name evidence="2" type="ORF">AWB90_09485</name>
</gene>
<dbReference type="SUPFAM" id="SSF55920">
    <property type="entry name" value="Creatinase/aminopeptidase"/>
    <property type="match status" value="1"/>
</dbReference>